<dbReference type="AlphaFoldDB" id="A0A6B9XT76"/>
<keyword evidence="2" id="KW-0496">Mitochondrion</keyword>
<dbReference type="EMBL" id="MK697699">
    <property type="protein sequence ID" value="QHR90233.1"/>
    <property type="molecule type" value="Genomic_DNA"/>
</dbReference>
<keyword evidence="1" id="KW-0472">Membrane</keyword>
<sequence>MSVLFCVFLFTLYWGCIYWVCPFLCLCISLYWVFIRKAFPYIDFLSPSGKGGKGSKA</sequence>
<keyword evidence="1" id="KW-0812">Transmembrane</keyword>
<geneLocation type="mitochondrion" evidence="2"/>
<name>A0A6B9XT76_PICSI</name>
<accession>A0A6B9XT76</accession>
<evidence type="ECO:0000256" key="1">
    <source>
        <dbReference type="SAM" id="Phobius"/>
    </source>
</evidence>
<proteinExistence type="predicted"/>
<feature type="transmembrane region" description="Helical" evidence="1">
    <location>
        <begin position="12"/>
        <end position="34"/>
    </location>
</feature>
<reference evidence="2" key="1">
    <citation type="submission" date="2019-03" db="EMBL/GenBank/DDBJ databases">
        <title>Largest Complete Mitochondrial Genome of a Gymnosperm, Sitka Spruce (Picea sitchensis), Indicates Complex Physical Structure.</title>
        <authorList>
            <person name="Jackman S.D."/>
            <person name="Coombe L."/>
            <person name="Warren R."/>
            <person name="Kirk H."/>
            <person name="Trinh E."/>
            <person name="McLeod T."/>
            <person name="Pleasance S."/>
            <person name="Pandoh P."/>
            <person name="Zhao Y."/>
            <person name="Coope R."/>
            <person name="Bousquet J."/>
            <person name="Bohlmann J.C."/>
            <person name="Jones S.J.M."/>
            <person name="Birol I."/>
        </authorList>
    </citation>
    <scope>NUCLEOTIDE SEQUENCE</scope>
    <source>
        <strain evidence="2">Q903</strain>
    </source>
</reference>
<protein>
    <recommendedName>
        <fullName evidence="3">Transmembrane protein</fullName>
    </recommendedName>
</protein>
<keyword evidence="1" id="KW-1133">Transmembrane helix</keyword>
<gene>
    <name evidence="2" type="primary">orf04279</name>
    <name evidence="2" type="ORF">Q903MT_gene4256</name>
</gene>
<organism evidence="2">
    <name type="scientific">Picea sitchensis</name>
    <name type="common">Sitka spruce</name>
    <name type="synonym">Pinus sitchensis</name>
    <dbReference type="NCBI Taxonomy" id="3332"/>
    <lineage>
        <taxon>Eukaryota</taxon>
        <taxon>Viridiplantae</taxon>
        <taxon>Streptophyta</taxon>
        <taxon>Embryophyta</taxon>
        <taxon>Tracheophyta</taxon>
        <taxon>Spermatophyta</taxon>
        <taxon>Pinopsida</taxon>
        <taxon>Pinidae</taxon>
        <taxon>Conifers I</taxon>
        <taxon>Pinales</taxon>
        <taxon>Pinaceae</taxon>
        <taxon>Picea</taxon>
    </lineage>
</organism>
<evidence type="ECO:0000313" key="2">
    <source>
        <dbReference type="EMBL" id="QHR90233.1"/>
    </source>
</evidence>
<evidence type="ECO:0008006" key="3">
    <source>
        <dbReference type="Google" id="ProtNLM"/>
    </source>
</evidence>